<dbReference type="GO" id="GO:0016787">
    <property type="term" value="F:hydrolase activity"/>
    <property type="evidence" value="ECO:0007669"/>
    <property type="project" value="UniProtKB-KW"/>
</dbReference>
<comment type="caution">
    <text evidence="10">The sequence shown here is derived from an EMBL/GenBank/DDBJ whole genome shotgun (WGS) entry which is preliminary data.</text>
</comment>
<keyword evidence="6" id="KW-0378">Hydrolase</keyword>
<evidence type="ECO:0000256" key="1">
    <source>
        <dbReference type="ARBA" id="ARBA00001968"/>
    </source>
</evidence>
<dbReference type="EMBL" id="JAGTTL010000013">
    <property type="protein sequence ID" value="KAK6314074.1"/>
    <property type="molecule type" value="Genomic_DNA"/>
</dbReference>
<evidence type="ECO:0000313" key="11">
    <source>
        <dbReference type="Proteomes" id="UP001356427"/>
    </source>
</evidence>
<dbReference type="GO" id="GO:0005634">
    <property type="term" value="C:nucleus"/>
    <property type="evidence" value="ECO:0007669"/>
    <property type="project" value="UniProtKB-SubCell"/>
</dbReference>
<keyword evidence="4" id="KW-0540">Nuclease</keyword>
<dbReference type="GO" id="GO:0046872">
    <property type="term" value="F:metal ion binding"/>
    <property type="evidence" value="ECO:0007669"/>
    <property type="project" value="UniProtKB-KW"/>
</dbReference>
<feature type="region of interest" description="Disordered" evidence="8">
    <location>
        <begin position="57"/>
        <end position="85"/>
    </location>
</feature>
<evidence type="ECO:0000256" key="3">
    <source>
        <dbReference type="ARBA" id="ARBA00006958"/>
    </source>
</evidence>
<evidence type="ECO:0000256" key="5">
    <source>
        <dbReference type="ARBA" id="ARBA00022723"/>
    </source>
</evidence>
<evidence type="ECO:0000259" key="9">
    <source>
        <dbReference type="Pfam" id="PF13359"/>
    </source>
</evidence>
<evidence type="ECO:0000256" key="7">
    <source>
        <dbReference type="ARBA" id="ARBA00023242"/>
    </source>
</evidence>
<feature type="domain" description="DDE Tnp4" evidence="9">
    <location>
        <begin position="127"/>
        <end position="258"/>
    </location>
</feature>
<evidence type="ECO:0000313" key="10">
    <source>
        <dbReference type="EMBL" id="KAK6314074.1"/>
    </source>
</evidence>
<name>A0AAN8QRX0_9TELE</name>
<dbReference type="Proteomes" id="UP001356427">
    <property type="component" value="Unassembled WGS sequence"/>
</dbReference>
<dbReference type="AlphaFoldDB" id="A0AAN8QRX0"/>
<comment type="cofactor">
    <cofactor evidence="1">
        <name>a divalent metal cation</name>
        <dbReference type="ChEBI" id="CHEBI:60240"/>
    </cofactor>
</comment>
<comment type="similarity">
    <text evidence="3">Belongs to the HARBI1 family.</text>
</comment>
<proteinExistence type="inferred from homology"/>
<dbReference type="GO" id="GO:0004518">
    <property type="term" value="F:nuclease activity"/>
    <property type="evidence" value="ECO:0007669"/>
    <property type="project" value="UniProtKB-KW"/>
</dbReference>
<dbReference type="InterPro" id="IPR045249">
    <property type="entry name" value="HARBI1-like"/>
</dbReference>
<evidence type="ECO:0000256" key="4">
    <source>
        <dbReference type="ARBA" id="ARBA00022722"/>
    </source>
</evidence>
<dbReference type="PANTHER" id="PTHR22930">
    <property type="match status" value="1"/>
</dbReference>
<protein>
    <recommendedName>
        <fullName evidence="9">DDE Tnp4 domain-containing protein</fullName>
    </recommendedName>
</protein>
<dbReference type="InterPro" id="IPR027806">
    <property type="entry name" value="HARBI1_dom"/>
</dbReference>
<feature type="compositionally biased region" description="Low complexity" evidence="8">
    <location>
        <begin position="67"/>
        <end position="79"/>
    </location>
</feature>
<keyword evidence="7" id="KW-0539">Nucleus</keyword>
<organism evidence="10 11">
    <name type="scientific">Coregonus suidteri</name>
    <dbReference type="NCBI Taxonomy" id="861788"/>
    <lineage>
        <taxon>Eukaryota</taxon>
        <taxon>Metazoa</taxon>
        <taxon>Chordata</taxon>
        <taxon>Craniata</taxon>
        <taxon>Vertebrata</taxon>
        <taxon>Euteleostomi</taxon>
        <taxon>Actinopterygii</taxon>
        <taxon>Neopterygii</taxon>
        <taxon>Teleostei</taxon>
        <taxon>Protacanthopterygii</taxon>
        <taxon>Salmoniformes</taxon>
        <taxon>Salmonidae</taxon>
        <taxon>Coregoninae</taxon>
        <taxon>Coregonus</taxon>
    </lineage>
</organism>
<evidence type="ECO:0000256" key="6">
    <source>
        <dbReference type="ARBA" id="ARBA00022801"/>
    </source>
</evidence>
<reference evidence="10 11" key="1">
    <citation type="submission" date="2021-04" db="EMBL/GenBank/DDBJ databases">
        <authorList>
            <person name="De Guttry C."/>
            <person name="Zahm M."/>
            <person name="Klopp C."/>
            <person name="Cabau C."/>
            <person name="Louis A."/>
            <person name="Berthelot C."/>
            <person name="Parey E."/>
            <person name="Roest Crollius H."/>
            <person name="Montfort J."/>
            <person name="Robinson-Rechavi M."/>
            <person name="Bucao C."/>
            <person name="Bouchez O."/>
            <person name="Gislard M."/>
            <person name="Lluch J."/>
            <person name="Milhes M."/>
            <person name="Lampietro C."/>
            <person name="Lopez Roques C."/>
            <person name="Donnadieu C."/>
            <person name="Braasch I."/>
            <person name="Desvignes T."/>
            <person name="Postlethwait J."/>
            <person name="Bobe J."/>
            <person name="Wedekind C."/>
            <person name="Guiguen Y."/>
        </authorList>
    </citation>
    <scope>NUCLEOTIDE SEQUENCE [LARGE SCALE GENOMIC DNA]</scope>
    <source>
        <strain evidence="10">Cs_M1</strain>
        <tissue evidence="10">Blood</tissue>
    </source>
</reference>
<accession>A0AAN8QRX0</accession>
<gene>
    <name evidence="10" type="ORF">J4Q44_G00155330</name>
</gene>
<keyword evidence="5" id="KW-0479">Metal-binding</keyword>
<keyword evidence="11" id="KW-1185">Reference proteome</keyword>
<dbReference type="PANTHER" id="PTHR22930:SF236">
    <property type="entry name" value="PROTEIN ALP1-LIKE-RELATED"/>
    <property type="match status" value="1"/>
</dbReference>
<evidence type="ECO:0000256" key="8">
    <source>
        <dbReference type="SAM" id="MobiDB-lite"/>
    </source>
</evidence>
<evidence type="ECO:0000256" key="2">
    <source>
        <dbReference type="ARBA" id="ARBA00004123"/>
    </source>
</evidence>
<comment type="subcellular location">
    <subcellularLocation>
        <location evidence="2">Nucleus</location>
    </subcellularLocation>
</comment>
<dbReference type="Pfam" id="PF13359">
    <property type="entry name" value="DDE_Tnp_4"/>
    <property type="match status" value="1"/>
</dbReference>
<sequence>MESSMKKAVVERRSRLLYLSMRRREKIRKAIMDKQMEIQRHIRHRMYILKKMKRLAHTFQPPPSSPSTPSSPLRPSPTRHYSPAEPKSDWWERVVTTEFQPQDWLNTFHLSKDTFDQLCDKLRPEGVVNGHGQFWDVRVGFPGSTDDATILQGSELWMLAREGGLSPKTLHKLMGQPLGYVLLGDAAFPLQSWLLKCYPESPQLTPQQHTFNTQLSHARTPIEGTFRRLKARWQCLKRNNSNAALIPVMTQACCILHNMCEMNNDPFMEKWLEETSQSLSQPCDLAPACLDDSNGEAVRSLLCDYLHQLPESQKQGSTHTDRADSRPVTLSECAEAVNILTTLD</sequence>